<dbReference type="InterPro" id="IPR012337">
    <property type="entry name" value="RNaseH-like_sf"/>
</dbReference>
<dbReference type="InterPro" id="IPR025525">
    <property type="entry name" value="hAT-like_transposase_RNase-H"/>
</dbReference>
<dbReference type="EC" id="1.1.1.1" evidence="2"/>
<evidence type="ECO:0000313" key="3">
    <source>
        <dbReference type="Proteomes" id="UP000236161"/>
    </source>
</evidence>
<keyword evidence="3" id="KW-1185">Reference proteome</keyword>
<keyword evidence="2" id="KW-0560">Oxidoreductase</keyword>
<gene>
    <name evidence="2" type="ORF">AXF42_Ash018121</name>
</gene>
<dbReference type="PANTHER" id="PTHR23272:SF187">
    <property type="entry name" value="AC9 TRANSPOSASE-RELATED"/>
    <property type="match status" value="1"/>
</dbReference>
<dbReference type="STRING" id="1088818.A0A2I0AEY7"/>
<accession>A0A2I0AEY7</accession>
<dbReference type="AlphaFoldDB" id="A0A2I0AEY7"/>
<evidence type="ECO:0000313" key="2">
    <source>
        <dbReference type="EMBL" id="PKA54111.1"/>
    </source>
</evidence>
<evidence type="ECO:0000259" key="1">
    <source>
        <dbReference type="Pfam" id="PF14372"/>
    </source>
</evidence>
<proteinExistence type="predicted"/>
<reference evidence="2 3" key="1">
    <citation type="journal article" date="2017" name="Nature">
        <title>The Apostasia genome and the evolution of orchids.</title>
        <authorList>
            <person name="Zhang G.Q."/>
            <person name="Liu K.W."/>
            <person name="Li Z."/>
            <person name="Lohaus R."/>
            <person name="Hsiao Y.Y."/>
            <person name="Niu S.C."/>
            <person name="Wang J.Y."/>
            <person name="Lin Y.C."/>
            <person name="Xu Q."/>
            <person name="Chen L.J."/>
            <person name="Yoshida K."/>
            <person name="Fujiwara S."/>
            <person name="Wang Z.W."/>
            <person name="Zhang Y.Q."/>
            <person name="Mitsuda N."/>
            <person name="Wang M."/>
            <person name="Liu G.H."/>
            <person name="Pecoraro L."/>
            <person name="Huang H.X."/>
            <person name="Xiao X.J."/>
            <person name="Lin M."/>
            <person name="Wu X.Y."/>
            <person name="Wu W.L."/>
            <person name="Chen Y.Y."/>
            <person name="Chang S.B."/>
            <person name="Sakamoto S."/>
            <person name="Ohme-Takagi M."/>
            <person name="Yagi M."/>
            <person name="Zeng S.J."/>
            <person name="Shen C.Y."/>
            <person name="Yeh C.M."/>
            <person name="Luo Y.B."/>
            <person name="Tsai W.C."/>
            <person name="Van de Peer Y."/>
            <person name="Liu Z.J."/>
        </authorList>
    </citation>
    <scope>NUCLEOTIDE SEQUENCE [LARGE SCALE GENOMIC DNA]</scope>
    <source>
        <strain evidence="3">cv. Shenzhen</strain>
        <tissue evidence="2">Stem</tissue>
    </source>
</reference>
<sequence length="198" mass="23771">MHLELSDSNYRHCPSRYVWEKARKIGLFLSVFYDITCIFSGTKYLTSKFYFPAIFRAYITIIDQMSSTEDYMKRMAQNMFSKFEKYWSKFYMILSIAVVLDPRHKLNLIDWCYKRVYGERANEEFFKLKEKLFCLYRLYGTTPSQFQSTSSSSSHGGSRINREAQNTDISLRMTDPFEVFHFIFVHYYIYICSNICYL</sequence>
<organism evidence="2 3">
    <name type="scientific">Apostasia shenzhenica</name>
    <dbReference type="NCBI Taxonomy" id="1088818"/>
    <lineage>
        <taxon>Eukaryota</taxon>
        <taxon>Viridiplantae</taxon>
        <taxon>Streptophyta</taxon>
        <taxon>Embryophyta</taxon>
        <taxon>Tracheophyta</taxon>
        <taxon>Spermatophyta</taxon>
        <taxon>Magnoliopsida</taxon>
        <taxon>Liliopsida</taxon>
        <taxon>Asparagales</taxon>
        <taxon>Orchidaceae</taxon>
        <taxon>Apostasioideae</taxon>
        <taxon>Apostasia</taxon>
    </lineage>
</organism>
<dbReference type="EMBL" id="KZ451984">
    <property type="protein sequence ID" value="PKA54111.1"/>
    <property type="molecule type" value="Genomic_DNA"/>
</dbReference>
<name>A0A2I0AEY7_9ASPA</name>
<dbReference type="OrthoDB" id="1935496at2759"/>
<dbReference type="GO" id="GO:0004022">
    <property type="term" value="F:alcohol dehydrogenase (NAD+) activity"/>
    <property type="evidence" value="ECO:0007669"/>
    <property type="project" value="UniProtKB-EC"/>
</dbReference>
<protein>
    <submittedName>
        <fullName evidence="2">AC transposase</fullName>
        <ecNumber evidence="2">1.1.1.1</ecNumber>
    </submittedName>
</protein>
<dbReference type="GO" id="GO:0003677">
    <property type="term" value="F:DNA binding"/>
    <property type="evidence" value="ECO:0007669"/>
    <property type="project" value="InterPro"/>
</dbReference>
<feature type="domain" description="hAT-like transposase RNase-H fold" evidence="1">
    <location>
        <begin position="40"/>
        <end position="139"/>
    </location>
</feature>
<dbReference type="PANTHER" id="PTHR23272">
    <property type="entry name" value="BED FINGER-RELATED"/>
    <property type="match status" value="1"/>
</dbReference>
<dbReference type="Pfam" id="PF14372">
    <property type="entry name" value="hAT-like_RNase-H"/>
    <property type="match status" value="1"/>
</dbReference>
<dbReference type="SUPFAM" id="SSF53098">
    <property type="entry name" value="Ribonuclease H-like"/>
    <property type="match status" value="1"/>
</dbReference>
<dbReference type="Proteomes" id="UP000236161">
    <property type="component" value="Unassembled WGS sequence"/>
</dbReference>